<evidence type="ECO:0000313" key="1">
    <source>
        <dbReference type="EnsemblMetazoa" id="Aqu2.1.22630_001"/>
    </source>
</evidence>
<protein>
    <submittedName>
        <fullName evidence="1">Uncharacterized protein</fullName>
    </submittedName>
</protein>
<organism evidence="1">
    <name type="scientific">Amphimedon queenslandica</name>
    <name type="common">Sponge</name>
    <dbReference type="NCBI Taxonomy" id="400682"/>
    <lineage>
        <taxon>Eukaryota</taxon>
        <taxon>Metazoa</taxon>
        <taxon>Porifera</taxon>
        <taxon>Demospongiae</taxon>
        <taxon>Heteroscleromorpha</taxon>
        <taxon>Haplosclerida</taxon>
        <taxon>Niphatidae</taxon>
        <taxon>Amphimedon</taxon>
    </lineage>
</organism>
<proteinExistence type="predicted"/>
<accession>A0A1X7U4G2</accession>
<dbReference type="InParanoid" id="A0A1X7U4G2"/>
<dbReference type="AlphaFoldDB" id="A0A1X7U4G2"/>
<dbReference type="EnsemblMetazoa" id="Aqu2.1.22630_001">
    <property type="protein sequence ID" value="Aqu2.1.22630_001"/>
    <property type="gene ID" value="Aqu2.1.22630"/>
</dbReference>
<sequence length="54" mass="6446">AAKEHIDLVRRERDYFREVFKGTKNATKKLDLTTERPVKQVDVEVQYSFEYAQV</sequence>
<reference evidence="1" key="1">
    <citation type="submission" date="2017-05" db="UniProtKB">
        <authorList>
            <consortium name="EnsemblMetazoa"/>
        </authorList>
    </citation>
    <scope>IDENTIFICATION</scope>
</reference>
<name>A0A1X7U4G2_AMPQE</name>